<dbReference type="InterPro" id="IPR025510">
    <property type="entry name" value="DUF4397"/>
</dbReference>
<gene>
    <name evidence="2" type="ORF">GO620_000800</name>
</gene>
<protein>
    <submittedName>
        <fullName evidence="2">DUF4397 domain-containing protein</fullName>
    </submittedName>
</protein>
<sequence length="232" mass="25342">MALLFAAFLVIPAFTSCKKTTDTTTTSAISSTRLRIANLSPDLLPVNLYINNQPVNNFLTPYRYPTPSQYFYLLNIGVPLQIRSAGGTQSTVAEDDVNLTTSNAKFTFLVTGLRADSTIRTIFLVDTTSTPAIGQGKVRFVNASPRSVSLDIYANGTKLVPNGVNYLSASNFVALPAGNYDIRVYLKGDQTNILKEINPFTVQDSRIYSIYAHGLVGRTDTSAFALDTLIHR</sequence>
<dbReference type="KEGG" id="mgik:GO620_000800"/>
<feature type="domain" description="DUF4397" evidence="1">
    <location>
        <begin position="33"/>
        <end position="153"/>
    </location>
</feature>
<dbReference type="AlphaFoldDB" id="A0A7T7JGZ6"/>
<proteinExistence type="predicted"/>
<reference evidence="2 3" key="1">
    <citation type="submission" date="2020-12" db="EMBL/GenBank/DDBJ databases">
        <title>HMF7856_wgs.fasta genome submission.</title>
        <authorList>
            <person name="Kang H."/>
            <person name="Kim H."/>
            <person name="Joh K."/>
        </authorList>
    </citation>
    <scope>NUCLEOTIDE SEQUENCE [LARGE SCALE GENOMIC DNA]</scope>
    <source>
        <strain evidence="2 3">HMF7856</strain>
    </source>
</reference>
<organism evidence="2 3">
    <name type="scientific">Mucilaginibacter ginkgonis</name>
    <dbReference type="NCBI Taxonomy" id="2682091"/>
    <lineage>
        <taxon>Bacteria</taxon>
        <taxon>Pseudomonadati</taxon>
        <taxon>Bacteroidota</taxon>
        <taxon>Sphingobacteriia</taxon>
        <taxon>Sphingobacteriales</taxon>
        <taxon>Sphingobacteriaceae</taxon>
        <taxon>Mucilaginibacter</taxon>
    </lineage>
</organism>
<dbReference type="Pfam" id="PF14344">
    <property type="entry name" value="DUF4397"/>
    <property type="match status" value="1"/>
</dbReference>
<keyword evidence="3" id="KW-1185">Reference proteome</keyword>
<dbReference type="EMBL" id="CP066775">
    <property type="protein sequence ID" value="QQL50022.1"/>
    <property type="molecule type" value="Genomic_DNA"/>
</dbReference>
<name>A0A7T7JGZ6_9SPHI</name>
<dbReference type="Proteomes" id="UP000429232">
    <property type="component" value="Chromosome"/>
</dbReference>
<accession>A0A7T7JGZ6</accession>
<evidence type="ECO:0000313" key="2">
    <source>
        <dbReference type="EMBL" id="QQL50022.1"/>
    </source>
</evidence>
<dbReference type="RefSeq" id="WP_198173487.1">
    <property type="nucleotide sequence ID" value="NZ_CP066775.1"/>
</dbReference>
<evidence type="ECO:0000313" key="3">
    <source>
        <dbReference type="Proteomes" id="UP000429232"/>
    </source>
</evidence>
<evidence type="ECO:0000259" key="1">
    <source>
        <dbReference type="Pfam" id="PF14344"/>
    </source>
</evidence>